<dbReference type="RefSeq" id="WP_206960762.1">
    <property type="nucleotide sequence ID" value="NZ_BAAAJJ010000002.1"/>
</dbReference>
<proteinExistence type="predicted"/>
<organism evidence="2 3">
    <name type="scientific">Streptomyces beijiangensis</name>
    <dbReference type="NCBI Taxonomy" id="163361"/>
    <lineage>
        <taxon>Bacteria</taxon>
        <taxon>Bacillati</taxon>
        <taxon>Actinomycetota</taxon>
        <taxon>Actinomycetes</taxon>
        <taxon>Kitasatosporales</taxon>
        <taxon>Streptomycetaceae</taxon>
        <taxon>Streptomyces</taxon>
    </lineage>
</organism>
<dbReference type="Proteomes" id="UP000664167">
    <property type="component" value="Unassembled WGS sequence"/>
</dbReference>
<dbReference type="EMBL" id="JAFLRJ010000044">
    <property type="protein sequence ID" value="MBO0511340.1"/>
    <property type="molecule type" value="Genomic_DNA"/>
</dbReference>
<protein>
    <submittedName>
        <fullName evidence="2">STAS domain-containing protein</fullName>
    </submittedName>
</protein>
<dbReference type="AlphaFoldDB" id="A0A939JGQ4"/>
<dbReference type="Pfam" id="PF13466">
    <property type="entry name" value="STAS_2"/>
    <property type="match status" value="1"/>
</dbReference>
<accession>A0A939JGQ4</accession>
<evidence type="ECO:0000259" key="1">
    <source>
        <dbReference type="Pfam" id="PF13466"/>
    </source>
</evidence>
<dbReference type="InterPro" id="IPR036513">
    <property type="entry name" value="STAS_dom_sf"/>
</dbReference>
<evidence type="ECO:0000313" key="3">
    <source>
        <dbReference type="Proteomes" id="UP000664167"/>
    </source>
</evidence>
<name>A0A939JGQ4_9ACTN</name>
<comment type="caution">
    <text evidence="2">The sequence shown here is derived from an EMBL/GenBank/DDBJ whole genome shotgun (WGS) entry which is preliminary data.</text>
</comment>
<dbReference type="Gene3D" id="3.30.750.24">
    <property type="entry name" value="STAS domain"/>
    <property type="match status" value="1"/>
</dbReference>
<dbReference type="InterPro" id="IPR058548">
    <property type="entry name" value="MlaB-like_STAS"/>
</dbReference>
<reference evidence="2" key="1">
    <citation type="submission" date="2021-03" db="EMBL/GenBank/DDBJ databases">
        <title>Streptomyces poriferae sp. nov., a novel marine sponge-derived Actinobacteria species with anti-MRSA activity.</title>
        <authorList>
            <person name="Sandoval-Powers M."/>
            <person name="Kralova S."/>
            <person name="Nguyen G.-S."/>
            <person name="Fawwal D."/>
            <person name="Degnes K."/>
            <person name="Klinkenberg G."/>
            <person name="Sletta H."/>
            <person name="Wentzel A."/>
            <person name="Liles M.R."/>
        </authorList>
    </citation>
    <scope>NUCLEOTIDE SEQUENCE</scope>
    <source>
        <strain evidence="2">DSM 41794</strain>
    </source>
</reference>
<gene>
    <name evidence="2" type="ORF">J0695_05880</name>
</gene>
<evidence type="ECO:0000313" key="2">
    <source>
        <dbReference type="EMBL" id="MBO0511340.1"/>
    </source>
</evidence>
<sequence length="93" mass="9890">MKATEPLVLVITRPVTREDVPCLCEELRILLYGTGAPEVTCDVGVLTDPGLAAVEAIARLRLTARELGSVLRLRDVPPGLKALLDLVGLGDNS</sequence>
<keyword evidence="3" id="KW-1185">Reference proteome</keyword>
<dbReference type="SUPFAM" id="SSF52091">
    <property type="entry name" value="SpoIIaa-like"/>
    <property type="match status" value="1"/>
</dbReference>
<feature type="domain" description="MlaB-like STAS" evidence="1">
    <location>
        <begin position="9"/>
        <end position="89"/>
    </location>
</feature>